<dbReference type="EMBL" id="CAJVPJ010001929">
    <property type="protein sequence ID" value="CAG8608134.1"/>
    <property type="molecule type" value="Genomic_DNA"/>
</dbReference>
<keyword evidence="2" id="KW-1185">Reference proteome</keyword>
<gene>
    <name evidence="1" type="ORF">POCULU_LOCUS7814</name>
</gene>
<name>A0A9N9GKB7_9GLOM</name>
<organism evidence="1 2">
    <name type="scientific">Paraglomus occultum</name>
    <dbReference type="NCBI Taxonomy" id="144539"/>
    <lineage>
        <taxon>Eukaryota</taxon>
        <taxon>Fungi</taxon>
        <taxon>Fungi incertae sedis</taxon>
        <taxon>Mucoromycota</taxon>
        <taxon>Glomeromycotina</taxon>
        <taxon>Glomeromycetes</taxon>
        <taxon>Paraglomerales</taxon>
        <taxon>Paraglomeraceae</taxon>
        <taxon>Paraglomus</taxon>
    </lineage>
</organism>
<protein>
    <submittedName>
        <fullName evidence="1">7731_t:CDS:1</fullName>
    </submittedName>
</protein>
<accession>A0A9N9GKB7</accession>
<sequence length="139" mass="15492">MDGPNNVNSNYVRPFIGPYQLSYPEDFSSDNANPLLIHQSQTQNFLPSVSDNVDGMFINIMDYEDTRDYTGDYASIQDNSSVHLGNVDMMNGQLHPPNHDQAATHADSSCPLPVPCQTFGDLHSDVTNDNSTDNHFQRL</sequence>
<evidence type="ECO:0000313" key="1">
    <source>
        <dbReference type="EMBL" id="CAG8608134.1"/>
    </source>
</evidence>
<feature type="non-terminal residue" evidence="1">
    <location>
        <position position="139"/>
    </location>
</feature>
<proteinExistence type="predicted"/>
<dbReference type="Proteomes" id="UP000789572">
    <property type="component" value="Unassembled WGS sequence"/>
</dbReference>
<dbReference type="AlphaFoldDB" id="A0A9N9GKB7"/>
<comment type="caution">
    <text evidence="1">The sequence shown here is derived from an EMBL/GenBank/DDBJ whole genome shotgun (WGS) entry which is preliminary data.</text>
</comment>
<reference evidence="1" key="1">
    <citation type="submission" date="2021-06" db="EMBL/GenBank/DDBJ databases">
        <authorList>
            <person name="Kallberg Y."/>
            <person name="Tangrot J."/>
            <person name="Rosling A."/>
        </authorList>
    </citation>
    <scope>NUCLEOTIDE SEQUENCE</scope>
    <source>
        <strain evidence="1">IA702</strain>
    </source>
</reference>
<evidence type="ECO:0000313" key="2">
    <source>
        <dbReference type="Proteomes" id="UP000789572"/>
    </source>
</evidence>